<protein>
    <submittedName>
        <fullName evidence="1">Uncharacterized protein</fullName>
    </submittedName>
</protein>
<dbReference type="GeneID" id="59053024"/>
<organism evidence="1 2">
    <name type="scientific">Plasmopara halstedii</name>
    <name type="common">Downy mildew of sunflower</name>
    <dbReference type="NCBI Taxonomy" id="4781"/>
    <lineage>
        <taxon>Eukaryota</taxon>
        <taxon>Sar</taxon>
        <taxon>Stramenopiles</taxon>
        <taxon>Oomycota</taxon>
        <taxon>Peronosporomycetes</taxon>
        <taxon>Peronosporales</taxon>
        <taxon>Peronosporaceae</taxon>
        <taxon>Plasmopara</taxon>
    </lineage>
</organism>
<dbReference type="EMBL" id="CCYD01000322">
    <property type="protein sequence ID" value="CEG38534.1"/>
    <property type="molecule type" value="Genomic_DNA"/>
</dbReference>
<reference evidence="2" key="1">
    <citation type="submission" date="2014-09" db="EMBL/GenBank/DDBJ databases">
        <authorList>
            <person name="Sharma Rahul"/>
            <person name="Thines Marco"/>
        </authorList>
    </citation>
    <scope>NUCLEOTIDE SEQUENCE [LARGE SCALE GENOMIC DNA]</scope>
</reference>
<evidence type="ECO:0000313" key="1">
    <source>
        <dbReference type="EMBL" id="CEG38534.1"/>
    </source>
</evidence>
<proteinExistence type="predicted"/>
<dbReference type="RefSeq" id="XP_036263079.1">
    <property type="nucleotide sequence ID" value="XM_036407371.1"/>
</dbReference>
<evidence type="ECO:0000313" key="2">
    <source>
        <dbReference type="Proteomes" id="UP000054928"/>
    </source>
</evidence>
<dbReference type="Proteomes" id="UP000054928">
    <property type="component" value="Unassembled WGS sequence"/>
</dbReference>
<name>A0A0P1ADX3_PLAHL</name>
<sequence length="75" mass="8812">MPIRLHTLSEHLLKNSELGVLQHNFASSWILDYYWAKRRGRRINQTRQRQKEMYPTVNVVSSVAVICGMHTQLFG</sequence>
<dbReference type="AlphaFoldDB" id="A0A0P1ADX3"/>
<accession>A0A0P1ADX3</accession>
<keyword evidence="2" id="KW-1185">Reference proteome</keyword>